<keyword evidence="7" id="KW-0670">Pyruvate</keyword>
<evidence type="ECO:0000259" key="5">
    <source>
        <dbReference type="Pfam" id="PF02775"/>
    </source>
</evidence>
<dbReference type="Gene3D" id="3.40.50.970">
    <property type="match status" value="2"/>
</dbReference>
<dbReference type="InterPro" id="IPR011766">
    <property type="entry name" value="TPP_enzyme_TPP-bd"/>
</dbReference>
<dbReference type="SUPFAM" id="SSF52518">
    <property type="entry name" value="Thiamin diphosphate-binding fold (THDP-binding)"/>
    <property type="match status" value="2"/>
</dbReference>
<dbReference type="Proteomes" id="UP000199488">
    <property type="component" value="Unassembled WGS sequence"/>
</dbReference>
<dbReference type="PANTHER" id="PTHR42981:SF2">
    <property type="entry name" value="PYRUVATE DEHYDROGENASE [UBIQUINONE]"/>
    <property type="match status" value="1"/>
</dbReference>
<evidence type="ECO:0000259" key="6">
    <source>
        <dbReference type="Pfam" id="PF02776"/>
    </source>
</evidence>
<dbReference type="InterPro" id="IPR029035">
    <property type="entry name" value="DHS-like_NAD/FAD-binding_dom"/>
</dbReference>
<dbReference type="PROSITE" id="PS00187">
    <property type="entry name" value="TPP_ENZYMES"/>
    <property type="match status" value="1"/>
</dbReference>
<name>A0A1H2VF19_9BACI</name>
<dbReference type="GO" id="GO:0000287">
    <property type="term" value="F:magnesium ion binding"/>
    <property type="evidence" value="ECO:0007669"/>
    <property type="project" value="InterPro"/>
</dbReference>
<evidence type="ECO:0000259" key="4">
    <source>
        <dbReference type="Pfam" id="PF00205"/>
    </source>
</evidence>
<evidence type="ECO:0000313" key="7">
    <source>
        <dbReference type="EMBL" id="SDW66927.1"/>
    </source>
</evidence>
<dbReference type="NCBIfam" id="NF006377">
    <property type="entry name" value="PRK08611.1"/>
    <property type="match status" value="1"/>
</dbReference>
<feature type="domain" description="Thiamine pyrophosphate enzyme central" evidence="4">
    <location>
        <begin position="195"/>
        <end position="319"/>
    </location>
</feature>
<dbReference type="InterPro" id="IPR047210">
    <property type="entry name" value="TPP_PYR_POXB-like"/>
</dbReference>
<dbReference type="Gene3D" id="3.40.50.1220">
    <property type="entry name" value="TPP-binding domain"/>
    <property type="match status" value="1"/>
</dbReference>
<dbReference type="Pfam" id="PF02776">
    <property type="entry name" value="TPP_enzyme_N"/>
    <property type="match status" value="1"/>
</dbReference>
<dbReference type="RefSeq" id="WP_091614607.1">
    <property type="nucleotide sequence ID" value="NZ_FNNC01000004.1"/>
</dbReference>
<keyword evidence="2 3" id="KW-0786">Thiamine pyrophosphate</keyword>
<reference evidence="7 8" key="1">
    <citation type="submission" date="2016-10" db="EMBL/GenBank/DDBJ databases">
        <authorList>
            <person name="de Groot N.N."/>
        </authorList>
    </citation>
    <scope>NUCLEOTIDE SEQUENCE [LARGE SCALE GENOMIC DNA]</scope>
    <source>
        <strain evidence="7 8">DSM 23126</strain>
    </source>
</reference>
<feature type="domain" description="Thiamine pyrophosphate enzyme TPP-binding" evidence="5">
    <location>
        <begin position="381"/>
        <end position="526"/>
    </location>
</feature>
<evidence type="ECO:0000256" key="1">
    <source>
        <dbReference type="ARBA" id="ARBA00007812"/>
    </source>
</evidence>
<protein>
    <submittedName>
        <fullName evidence="7">Pyruvate oxidase</fullName>
    </submittedName>
</protein>
<dbReference type="Pfam" id="PF02775">
    <property type="entry name" value="TPP_enzyme_C"/>
    <property type="match status" value="1"/>
</dbReference>
<feature type="domain" description="Thiamine pyrophosphate enzyme N-terminal TPP-binding" evidence="6">
    <location>
        <begin position="5"/>
        <end position="119"/>
    </location>
</feature>
<dbReference type="InterPro" id="IPR029061">
    <property type="entry name" value="THDP-binding"/>
</dbReference>
<evidence type="ECO:0000313" key="8">
    <source>
        <dbReference type="Proteomes" id="UP000199488"/>
    </source>
</evidence>
<keyword evidence="8" id="KW-1185">Reference proteome</keyword>
<organism evidence="7 8">
    <name type="scientific">Marinococcus luteus</name>
    <dbReference type="NCBI Taxonomy" id="1122204"/>
    <lineage>
        <taxon>Bacteria</taxon>
        <taxon>Bacillati</taxon>
        <taxon>Bacillota</taxon>
        <taxon>Bacilli</taxon>
        <taxon>Bacillales</taxon>
        <taxon>Bacillaceae</taxon>
        <taxon>Marinococcus</taxon>
    </lineage>
</organism>
<evidence type="ECO:0000256" key="3">
    <source>
        <dbReference type="RuleBase" id="RU362132"/>
    </source>
</evidence>
<dbReference type="InterPro" id="IPR047212">
    <property type="entry name" value="TPP_POXB-like"/>
</dbReference>
<dbReference type="GO" id="GO:0003824">
    <property type="term" value="F:catalytic activity"/>
    <property type="evidence" value="ECO:0007669"/>
    <property type="project" value="InterPro"/>
</dbReference>
<comment type="similarity">
    <text evidence="1 3">Belongs to the TPP enzyme family.</text>
</comment>
<dbReference type="InterPro" id="IPR012000">
    <property type="entry name" value="Thiamin_PyroP_enz_cen_dom"/>
</dbReference>
<dbReference type="CDD" id="cd02014">
    <property type="entry name" value="TPP_POX"/>
    <property type="match status" value="1"/>
</dbReference>
<sequence length="574" mass="63617">MGNQTAGNKVVEILKEWGVSHLYGMPGDSINELMEELRKDEDGLEYIQIRHEETGALAAAAYAKLTGRLGVCSSIAGPGGVHLLNGLYDAKRDKVPVLALVGQVDTTILGTDNFQEIQLNQMFADVSVFNERVQSAEQLPDMLHQAIRTAYTEKGVSVLVIPDDISAAEIKREAPISSGVFARPKVRPEKEDMVEAARLLHGAQKPVILAGKGARYSTDELLAFAEHIQAPLVSTLLAKGVVPDEHEHSLGQNGQIGTTPSYEAVQEADLLILAGTSFPYRDFMPKNTKAIQIDVDPRVIGKYYPVTVGLVSELGTVLQWYTENLERREPSAFMQKYKEKRKDWWNELEKDMTEETDRLQPPQVIHEVQQFLEEDAVVSVDVGNVTVWATRYLKLKKQEFVISGWMATMGCGLPGAIAAKAAWPEKQAVMLAGDGGFAMGMQDFATAVKYQLPMICVVFNNEKIGMIEYEQQQMGHLDTETDISGIDFAAFAKACGGEGYRIRTKTELHEALQKAVLATRPVVIDCVVDMQPPLPGRISYQQAVHYSEFIIKNVFERGELSLPPLKKGWKRIKK</sequence>
<dbReference type="CDD" id="cd07039">
    <property type="entry name" value="TPP_PYR_POX"/>
    <property type="match status" value="1"/>
</dbReference>
<dbReference type="EMBL" id="FNNC01000004">
    <property type="protein sequence ID" value="SDW66927.1"/>
    <property type="molecule type" value="Genomic_DNA"/>
</dbReference>
<dbReference type="AlphaFoldDB" id="A0A1H2VF19"/>
<proteinExistence type="inferred from homology"/>
<dbReference type="Pfam" id="PF00205">
    <property type="entry name" value="TPP_enzyme_M"/>
    <property type="match status" value="1"/>
</dbReference>
<dbReference type="OrthoDB" id="4494979at2"/>
<dbReference type="STRING" id="1122204.SAMN05421781_2059"/>
<gene>
    <name evidence="7" type="ORF">SAMN05421781_2059</name>
</gene>
<evidence type="ECO:0000256" key="2">
    <source>
        <dbReference type="ARBA" id="ARBA00023052"/>
    </source>
</evidence>
<dbReference type="InterPro" id="IPR047211">
    <property type="entry name" value="POXB-like"/>
</dbReference>
<dbReference type="SUPFAM" id="SSF52467">
    <property type="entry name" value="DHS-like NAD/FAD-binding domain"/>
    <property type="match status" value="1"/>
</dbReference>
<dbReference type="GO" id="GO:0030976">
    <property type="term" value="F:thiamine pyrophosphate binding"/>
    <property type="evidence" value="ECO:0007669"/>
    <property type="project" value="InterPro"/>
</dbReference>
<dbReference type="PANTHER" id="PTHR42981">
    <property type="entry name" value="PYRUVATE DEHYDROGENASE [UBIQUINONE]"/>
    <property type="match status" value="1"/>
</dbReference>
<dbReference type="InterPro" id="IPR012001">
    <property type="entry name" value="Thiamin_PyroP_enz_TPP-bd_dom"/>
</dbReference>
<dbReference type="InterPro" id="IPR000399">
    <property type="entry name" value="TPP-bd_CS"/>
</dbReference>
<accession>A0A1H2VF19</accession>